<feature type="transmembrane region" description="Helical" evidence="8">
    <location>
        <begin position="184"/>
        <end position="202"/>
    </location>
</feature>
<dbReference type="SUPFAM" id="SSF69572">
    <property type="entry name" value="Activating enzymes of the ubiquitin-like proteins"/>
    <property type="match status" value="1"/>
</dbReference>
<protein>
    <submittedName>
        <fullName evidence="10">Ubiquitin-activating enzyme E1 family protein</fullName>
    </submittedName>
</protein>
<keyword evidence="8" id="KW-1133">Transmembrane helix</keyword>
<dbReference type="Proteomes" id="UP000823046">
    <property type="component" value="Unassembled WGS sequence"/>
</dbReference>
<dbReference type="PROSITE" id="PS00865">
    <property type="entry name" value="UBIQUITIN_ACTIVAT_2"/>
    <property type="match status" value="1"/>
</dbReference>
<comment type="similarity">
    <text evidence="2">Belongs to the ubiquitin-activating E1 family.</text>
</comment>
<dbReference type="InterPro" id="IPR045886">
    <property type="entry name" value="ThiF/MoeB/HesA"/>
</dbReference>
<keyword evidence="6" id="KW-0067">ATP-binding</keyword>
<evidence type="ECO:0000313" key="10">
    <source>
        <dbReference type="EMBL" id="KAF8817666.1"/>
    </source>
</evidence>
<dbReference type="Gene3D" id="1.10.10.2660">
    <property type="entry name" value="Ubiquitin-activating enzyme E1, SCCH domain"/>
    <property type="match status" value="1"/>
</dbReference>
<feature type="non-terminal residue" evidence="10">
    <location>
        <position position="1"/>
    </location>
</feature>
<evidence type="ECO:0000256" key="5">
    <source>
        <dbReference type="ARBA" id="ARBA00022786"/>
    </source>
</evidence>
<evidence type="ECO:0000259" key="9">
    <source>
        <dbReference type="Pfam" id="PF10585"/>
    </source>
</evidence>
<dbReference type="InterPro" id="IPR033127">
    <property type="entry name" value="UBQ-activ_enz_E1_Cys_AS"/>
</dbReference>
<dbReference type="InterPro" id="IPR019572">
    <property type="entry name" value="UBA_E1_SCCH"/>
</dbReference>
<keyword evidence="3" id="KW-0436">Ligase</keyword>
<gene>
    <name evidence="10" type="ORF">IE077_001484</name>
</gene>
<evidence type="ECO:0000256" key="8">
    <source>
        <dbReference type="SAM" id="Phobius"/>
    </source>
</evidence>
<reference evidence="10 11" key="1">
    <citation type="journal article" date="2020" name="bioRxiv">
        <title>Metabolic contributions of an alphaproteobacterial endosymbiont in the apicomplexan Cardiosporidium cionae.</title>
        <authorList>
            <person name="Hunter E.S."/>
            <person name="Paight C.J."/>
            <person name="Lane C.E."/>
        </authorList>
    </citation>
    <scope>NUCLEOTIDE SEQUENCE [LARGE SCALE GENOMIC DNA]</scope>
    <source>
        <strain evidence="10">ESH_2018</strain>
    </source>
</reference>
<evidence type="ECO:0000256" key="1">
    <source>
        <dbReference type="ARBA" id="ARBA00004906"/>
    </source>
</evidence>
<comment type="caution">
    <text evidence="10">The sequence shown here is derived from an EMBL/GenBank/DDBJ whole genome shotgun (WGS) entry which is preliminary data.</text>
</comment>
<evidence type="ECO:0000256" key="4">
    <source>
        <dbReference type="ARBA" id="ARBA00022741"/>
    </source>
</evidence>
<feature type="domain" description="Ubiquitin-activating enzyme SCCH" evidence="9">
    <location>
        <begin position="59"/>
        <end position="201"/>
    </location>
</feature>
<proteinExistence type="inferred from homology"/>
<keyword evidence="8" id="KW-0472">Membrane</keyword>
<dbReference type="PANTHER" id="PTHR10953:SF4">
    <property type="entry name" value="UBIQUITIN-ACTIVATING ENZYME E1 C-TERMINAL DOMAIN-CONTAINING PROTEIN"/>
    <property type="match status" value="1"/>
</dbReference>
<organism evidence="10 11">
    <name type="scientific">Cardiosporidium cionae</name>
    <dbReference type="NCBI Taxonomy" id="476202"/>
    <lineage>
        <taxon>Eukaryota</taxon>
        <taxon>Sar</taxon>
        <taxon>Alveolata</taxon>
        <taxon>Apicomplexa</taxon>
        <taxon>Aconoidasida</taxon>
        <taxon>Nephromycida</taxon>
        <taxon>Cardiosporidium</taxon>
    </lineage>
</organism>
<feature type="active site" description="Glycyl thioester intermediate" evidence="7">
    <location>
        <position position="53"/>
    </location>
</feature>
<evidence type="ECO:0000256" key="7">
    <source>
        <dbReference type="PROSITE-ProRule" id="PRU10132"/>
    </source>
</evidence>
<sequence>SRQYVDSRCVWYGKPLIESGTLGTKANVQVILPHKTQSYSESQDPPEESIPLCTLKHFPHAIEHTIEWARDAFEGLFVNGPQEAERFLKKKEIFLKKLQSEGSPATQRERLSRIYEIVLAGLKQKTIEHCVEKACYLFQDYFYNTIEQLLYNFPLDHITSSGQPFWSGPKRPPMSLEMNVEDEVVLLFLSAAANLFAFNLVLGGRG</sequence>
<keyword evidence="5" id="KW-0833">Ubl conjugation pathway</keyword>
<dbReference type="Pfam" id="PF10585">
    <property type="entry name" value="UBA_E1_SCCH"/>
    <property type="match status" value="1"/>
</dbReference>
<accession>A0ABQ7J3J8</accession>
<evidence type="ECO:0000256" key="3">
    <source>
        <dbReference type="ARBA" id="ARBA00022598"/>
    </source>
</evidence>
<comment type="pathway">
    <text evidence="1">Protein modification; protein ubiquitination.</text>
</comment>
<dbReference type="EMBL" id="JADAQX010002187">
    <property type="protein sequence ID" value="KAF8817666.1"/>
    <property type="molecule type" value="Genomic_DNA"/>
</dbReference>
<name>A0ABQ7J3J8_9APIC</name>
<keyword evidence="8" id="KW-0812">Transmembrane</keyword>
<dbReference type="InterPro" id="IPR035985">
    <property type="entry name" value="Ubiquitin-activating_enz"/>
</dbReference>
<dbReference type="InterPro" id="IPR042063">
    <property type="entry name" value="Ubi_acti_E1_SCCH"/>
</dbReference>
<dbReference type="PANTHER" id="PTHR10953">
    <property type="entry name" value="UBIQUITIN-ACTIVATING ENZYME E1"/>
    <property type="match status" value="1"/>
</dbReference>
<evidence type="ECO:0000256" key="6">
    <source>
        <dbReference type="ARBA" id="ARBA00022840"/>
    </source>
</evidence>
<keyword evidence="11" id="KW-1185">Reference proteome</keyword>
<evidence type="ECO:0000313" key="11">
    <source>
        <dbReference type="Proteomes" id="UP000823046"/>
    </source>
</evidence>
<evidence type="ECO:0000256" key="2">
    <source>
        <dbReference type="ARBA" id="ARBA00005673"/>
    </source>
</evidence>
<keyword evidence="4" id="KW-0547">Nucleotide-binding</keyword>